<evidence type="ECO:0000256" key="2">
    <source>
        <dbReference type="SAM" id="SignalP"/>
    </source>
</evidence>
<evidence type="ECO:0000256" key="1">
    <source>
        <dbReference type="SAM" id="MobiDB-lite"/>
    </source>
</evidence>
<feature type="signal peptide" evidence="2">
    <location>
        <begin position="1"/>
        <end position="28"/>
    </location>
</feature>
<evidence type="ECO:0000313" key="4">
    <source>
        <dbReference type="Proteomes" id="UP001596456"/>
    </source>
</evidence>
<dbReference type="InterPro" id="IPR045500">
    <property type="entry name" value="DUF6491"/>
</dbReference>
<keyword evidence="2" id="KW-0732">Signal</keyword>
<reference evidence="4" key="1">
    <citation type="journal article" date="2019" name="Int. J. Syst. Evol. Microbiol.">
        <title>The Global Catalogue of Microorganisms (GCM) 10K type strain sequencing project: providing services to taxonomists for standard genome sequencing and annotation.</title>
        <authorList>
            <consortium name="The Broad Institute Genomics Platform"/>
            <consortium name="The Broad Institute Genome Sequencing Center for Infectious Disease"/>
            <person name="Wu L."/>
            <person name="Ma J."/>
        </authorList>
    </citation>
    <scope>NUCLEOTIDE SEQUENCE [LARGE SCALE GENOMIC DNA]</scope>
    <source>
        <strain evidence="4">CGMCC 1.16275</strain>
    </source>
</reference>
<sequence length="172" mass="17833">MKTLLSPGARLSVLAVCLSLLLSGAALARPGDAGQPAAGPPGGEIQTVAGVRVKGDKAACTWARNVDDWQPVDRGHVIIRSGVRDRYLVRFSGACFGDPKYETAIGVVTRSSQLCGYGGDALIIDGQRCTVLEMWEVTQDQPEGSPAADLSRKGKDGAQKDGAGKDARPGGG</sequence>
<evidence type="ECO:0000313" key="3">
    <source>
        <dbReference type="EMBL" id="MFC7334479.1"/>
    </source>
</evidence>
<keyword evidence="4" id="KW-1185">Reference proteome</keyword>
<dbReference type="Proteomes" id="UP001596456">
    <property type="component" value="Unassembled WGS sequence"/>
</dbReference>
<dbReference type="Pfam" id="PF20101">
    <property type="entry name" value="DUF6491"/>
    <property type="match status" value="1"/>
</dbReference>
<comment type="caution">
    <text evidence="3">The sequence shown here is derived from an EMBL/GenBank/DDBJ whole genome shotgun (WGS) entry which is preliminary data.</text>
</comment>
<dbReference type="RefSeq" id="WP_377360037.1">
    <property type="nucleotide sequence ID" value="NZ_JBHTCM010000016.1"/>
</dbReference>
<proteinExistence type="predicted"/>
<accession>A0ABW2KYG9</accession>
<feature type="compositionally biased region" description="Basic and acidic residues" evidence="1">
    <location>
        <begin position="150"/>
        <end position="172"/>
    </location>
</feature>
<feature type="region of interest" description="Disordered" evidence="1">
    <location>
        <begin position="138"/>
        <end position="172"/>
    </location>
</feature>
<feature type="chain" id="PRO_5045771818" evidence="2">
    <location>
        <begin position="29"/>
        <end position="172"/>
    </location>
</feature>
<organism evidence="3 4">
    <name type="scientific">Rhodocista pekingensis</name>
    <dbReference type="NCBI Taxonomy" id="201185"/>
    <lineage>
        <taxon>Bacteria</taxon>
        <taxon>Pseudomonadati</taxon>
        <taxon>Pseudomonadota</taxon>
        <taxon>Alphaproteobacteria</taxon>
        <taxon>Rhodospirillales</taxon>
        <taxon>Azospirillaceae</taxon>
        <taxon>Rhodocista</taxon>
    </lineage>
</organism>
<protein>
    <submittedName>
        <fullName evidence="3">DUF6491 family protein</fullName>
    </submittedName>
</protein>
<gene>
    <name evidence="3" type="ORF">ACFQPS_15025</name>
</gene>
<dbReference type="EMBL" id="JBHTCM010000016">
    <property type="protein sequence ID" value="MFC7334479.1"/>
    <property type="molecule type" value="Genomic_DNA"/>
</dbReference>
<name>A0ABW2KYG9_9PROT</name>